<dbReference type="RefSeq" id="WP_139229992.1">
    <property type="nucleotide sequence ID" value="NZ_FOLB01000001.1"/>
</dbReference>
<feature type="transmembrane region" description="Helical" evidence="1">
    <location>
        <begin position="672"/>
        <end position="691"/>
    </location>
</feature>
<feature type="transmembrane region" description="Helical" evidence="1">
    <location>
        <begin position="731"/>
        <end position="750"/>
    </location>
</feature>
<feature type="transmembrane region" description="Helical" evidence="1">
    <location>
        <begin position="698"/>
        <end position="719"/>
    </location>
</feature>
<reference evidence="2 3" key="1">
    <citation type="submission" date="2016-10" db="EMBL/GenBank/DDBJ databases">
        <authorList>
            <person name="de Groot N.N."/>
        </authorList>
    </citation>
    <scope>NUCLEOTIDE SEQUENCE [LARGE SCALE GENOMIC DNA]</scope>
    <source>
        <strain evidence="2 3">CGMCC 1.7056</strain>
    </source>
</reference>
<keyword evidence="1" id="KW-0472">Membrane</keyword>
<protein>
    <submittedName>
        <fullName evidence="2">Glycosyltransferase, GT2 family</fullName>
    </submittedName>
</protein>
<dbReference type="GO" id="GO:0016740">
    <property type="term" value="F:transferase activity"/>
    <property type="evidence" value="ECO:0007669"/>
    <property type="project" value="UniProtKB-KW"/>
</dbReference>
<feature type="transmembrane region" description="Helical" evidence="1">
    <location>
        <begin position="572"/>
        <end position="602"/>
    </location>
</feature>
<proteinExistence type="predicted"/>
<evidence type="ECO:0000313" key="3">
    <source>
        <dbReference type="Proteomes" id="UP000198832"/>
    </source>
</evidence>
<dbReference type="EMBL" id="FOLB01000001">
    <property type="protein sequence ID" value="SFB75459.1"/>
    <property type="molecule type" value="Genomic_DNA"/>
</dbReference>
<dbReference type="PANTHER" id="PTHR43685">
    <property type="entry name" value="GLYCOSYLTRANSFERASE"/>
    <property type="match status" value="1"/>
</dbReference>
<dbReference type="InterPro" id="IPR050834">
    <property type="entry name" value="Glycosyltransf_2"/>
</dbReference>
<dbReference type="InterPro" id="IPR029044">
    <property type="entry name" value="Nucleotide-diphossugar_trans"/>
</dbReference>
<dbReference type="SUPFAM" id="SSF53448">
    <property type="entry name" value="Nucleotide-diphospho-sugar transferases"/>
    <property type="match status" value="1"/>
</dbReference>
<dbReference type="Gene3D" id="3.90.550.10">
    <property type="entry name" value="Spore Coat Polysaccharide Biosynthesis Protein SpsA, Chain A"/>
    <property type="match status" value="1"/>
</dbReference>
<name>A0A1I1DKF7_9ACTN</name>
<keyword evidence="1" id="KW-0812">Transmembrane</keyword>
<sequence length="959" mass="100932">MSHPSVALLVVSHDGARWLPTVIDGIRSQTVAPDRVVAIDTGSKDDSPQMLRDAFGEVRVVKGSTTFPEAVALGLDALSDDPAEWVWILHDDSTPDPTALEWLLTAVEAEAGLDILGPKLREWPSLRRLLELGVTISGTGRRETGLERGEYDQGQHNDVRTVLAVNTAGMLIRREALERLGGFDPQLPIFGNDIDLGWRAARAGMRTIVVPDAVVFHAEAAHRGIRTTPLTGRHTHYQERRAALWTLLVNVRARALPFQLVRLFLGTLLRMLGFLLVRSPGEALDELAALLNVYARPRQVRAARRERRALDVADPREVRRLLAPPWLPYRHGLDFVGDLAGALTNQASDVAERRRAAAAERDPASFAARRQAEIEAGDAYDGEAILRDTGLVARFLTNPVAVLLSVVVIALVVATRTAFGTVAGGGLSPAPDAVGHWWRLVVESWHPIGQGTAVPAPAYLLPLTLLATLLGSPSAAVTAALVVAPPLALWGAWRLLRVVGRLLSIKGAPRWLVLWGAASYALVPLVSGAWSDGRLGPVVAGATLPWAVHAALGFADPEPDRRWRAGWRSGGLLALIAAFTPVAWVVCLLLAVVVLLVARLLLRGSAPVFGDRSVWGPPAVALGVPLVLLAAWWLPALQHGAGSGLLLDAGIPPGPALSGLDLTLGRLPDLGAPQWLGLVLPVLAVLALVPGRTRVPVLVCWVVGVVAALVALVLSLVSIRLGATSAPAGTTFLLLLVQAAAVTAAVIGVQGALTSLAGWRRLLAGALAALAVIGAVGGLVWAVVGGHGALGDEVRDDVPAYMLQEAASGREHGILVLHGGVAGGVRYSVVRGAGVTLGEDEILALTPEDSHFAALVRDFVSRPDDETVDGLAAAGIQYVVQPAPSDPAVSAAIDAASGVSQASAQARSTRAWQLDTAPSAESLHGGTSWLHLALVVVQLAGLVAVVVQCAPTVERRRRA</sequence>
<feature type="transmembrane region" description="Helical" evidence="1">
    <location>
        <begin position="614"/>
        <end position="634"/>
    </location>
</feature>
<feature type="transmembrane region" description="Helical" evidence="1">
    <location>
        <begin position="511"/>
        <end position="530"/>
    </location>
</feature>
<gene>
    <name evidence="2" type="ORF">SAMN04487968_101327</name>
</gene>
<keyword evidence="3" id="KW-1185">Reference proteome</keyword>
<dbReference type="PANTHER" id="PTHR43685:SF3">
    <property type="entry name" value="SLR2126 PROTEIN"/>
    <property type="match status" value="1"/>
</dbReference>
<feature type="transmembrane region" description="Helical" evidence="1">
    <location>
        <begin position="929"/>
        <end position="950"/>
    </location>
</feature>
<dbReference type="Pfam" id="PF13641">
    <property type="entry name" value="Glyco_tranf_2_3"/>
    <property type="match status" value="1"/>
</dbReference>
<evidence type="ECO:0000256" key="1">
    <source>
        <dbReference type="SAM" id="Phobius"/>
    </source>
</evidence>
<dbReference type="STRING" id="574651.SAMN04487968_101327"/>
<organism evidence="2 3">
    <name type="scientific">Nocardioides terrae</name>
    <dbReference type="NCBI Taxonomy" id="574651"/>
    <lineage>
        <taxon>Bacteria</taxon>
        <taxon>Bacillati</taxon>
        <taxon>Actinomycetota</taxon>
        <taxon>Actinomycetes</taxon>
        <taxon>Propionibacteriales</taxon>
        <taxon>Nocardioidaceae</taxon>
        <taxon>Nocardioides</taxon>
    </lineage>
</organism>
<evidence type="ECO:0000313" key="2">
    <source>
        <dbReference type="EMBL" id="SFB75459.1"/>
    </source>
</evidence>
<feature type="transmembrane region" description="Helical" evidence="1">
    <location>
        <begin position="762"/>
        <end position="784"/>
    </location>
</feature>
<keyword evidence="2" id="KW-0808">Transferase</keyword>
<keyword evidence="1" id="KW-1133">Transmembrane helix</keyword>
<accession>A0A1I1DKF7</accession>
<dbReference type="AlphaFoldDB" id="A0A1I1DKF7"/>
<feature type="transmembrane region" description="Helical" evidence="1">
    <location>
        <begin position="465"/>
        <end position="490"/>
    </location>
</feature>
<dbReference type="Proteomes" id="UP000198832">
    <property type="component" value="Unassembled WGS sequence"/>
</dbReference>
<dbReference type="OrthoDB" id="3734530at2"/>